<dbReference type="GO" id="GO:0005634">
    <property type="term" value="C:nucleus"/>
    <property type="evidence" value="ECO:0007669"/>
    <property type="project" value="UniProtKB-SubCell"/>
</dbReference>
<dbReference type="SMART" id="SM00910">
    <property type="entry name" value="HIRAN"/>
    <property type="match status" value="1"/>
</dbReference>
<dbReference type="GO" id="GO:0008270">
    <property type="term" value="F:zinc ion binding"/>
    <property type="evidence" value="ECO:0007669"/>
    <property type="project" value="InterPro"/>
</dbReference>
<evidence type="ECO:0000313" key="11">
    <source>
        <dbReference type="Proteomes" id="UP000750711"/>
    </source>
</evidence>
<keyword evidence="3" id="KW-0547">Nucleotide-binding</keyword>
<protein>
    <recommendedName>
        <fullName evidence="9">Helicase ATP-binding domain-containing protein</fullName>
    </recommendedName>
</protein>
<comment type="subcellular location">
    <subcellularLocation>
        <location evidence="1">Nucleus</location>
    </subcellularLocation>
</comment>
<dbReference type="EMBL" id="JAGHQM010000510">
    <property type="protein sequence ID" value="KAH0559835.1"/>
    <property type="molecule type" value="Genomic_DNA"/>
</dbReference>
<dbReference type="Pfam" id="PF08797">
    <property type="entry name" value="HIRAN"/>
    <property type="match status" value="1"/>
</dbReference>
<dbReference type="CDD" id="cd18008">
    <property type="entry name" value="DEXDc_SHPRH-like"/>
    <property type="match status" value="1"/>
</dbReference>
<dbReference type="GO" id="GO:0008094">
    <property type="term" value="F:ATP-dependent activity, acting on DNA"/>
    <property type="evidence" value="ECO:0007669"/>
    <property type="project" value="TreeGrafter"/>
</dbReference>
<dbReference type="AlphaFoldDB" id="A0A9P8LCH6"/>
<keyword evidence="2" id="KW-0479">Metal-binding</keyword>
<feature type="domain" description="Helicase ATP-binding" evidence="9">
    <location>
        <begin position="515"/>
        <end position="687"/>
    </location>
</feature>
<organism evidence="10 11">
    <name type="scientific">Trichoglossum hirsutum</name>
    <dbReference type="NCBI Taxonomy" id="265104"/>
    <lineage>
        <taxon>Eukaryota</taxon>
        <taxon>Fungi</taxon>
        <taxon>Dikarya</taxon>
        <taxon>Ascomycota</taxon>
        <taxon>Pezizomycotina</taxon>
        <taxon>Geoglossomycetes</taxon>
        <taxon>Geoglossales</taxon>
        <taxon>Geoglossaceae</taxon>
        <taxon>Trichoglossum</taxon>
    </lineage>
</organism>
<dbReference type="Pfam" id="PF00176">
    <property type="entry name" value="SNF2-rel_dom"/>
    <property type="match status" value="1"/>
</dbReference>
<feature type="region of interest" description="Disordered" evidence="8">
    <location>
        <begin position="219"/>
        <end position="241"/>
    </location>
</feature>
<evidence type="ECO:0000256" key="6">
    <source>
        <dbReference type="ARBA" id="ARBA00022840"/>
    </source>
</evidence>
<evidence type="ECO:0000256" key="3">
    <source>
        <dbReference type="ARBA" id="ARBA00022741"/>
    </source>
</evidence>
<evidence type="ECO:0000259" key="9">
    <source>
        <dbReference type="PROSITE" id="PS51192"/>
    </source>
</evidence>
<dbReference type="SUPFAM" id="SSF52540">
    <property type="entry name" value="P-loop containing nucleoside triphosphate hydrolases"/>
    <property type="match status" value="1"/>
</dbReference>
<dbReference type="PANTHER" id="PTHR45626:SF22">
    <property type="entry name" value="DNA REPAIR PROTEIN RAD5"/>
    <property type="match status" value="1"/>
</dbReference>
<dbReference type="Gene3D" id="3.40.50.10810">
    <property type="entry name" value="Tandem AAA-ATPase domain"/>
    <property type="match status" value="1"/>
</dbReference>
<evidence type="ECO:0000256" key="8">
    <source>
        <dbReference type="SAM" id="MobiDB-lite"/>
    </source>
</evidence>
<dbReference type="GO" id="GO:0003676">
    <property type="term" value="F:nucleic acid binding"/>
    <property type="evidence" value="ECO:0007669"/>
    <property type="project" value="InterPro"/>
</dbReference>
<dbReference type="GO" id="GO:0016818">
    <property type="term" value="F:hydrolase activity, acting on acid anhydrides, in phosphorus-containing anhydrides"/>
    <property type="evidence" value="ECO:0007669"/>
    <property type="project" value="InterPro"/>
</dbReference>
<sequence length="687" mass="75484">MDYPDAELPPAKKRRFFSEPSPPSDHPSQPVPGDSSVPDPSSSPIAAVLEDTQPQGITLADAGSGDVCNPDSGGASAGGFNIELFKSVVGVELDPPTIKKIREASGDNTERAINLYFEGSWKTASTVIVPSLTLKQESKTECPAVGLDLRQNGEEGGTGKAEVARVADSTPNPRNRRSSPDAMPESRYVGAFGVGAWVTRPGNTIQHGEQVRIERQKLLPKTPATGRGRGKGGTLPNPRANNFNKRVDIIVRFTNPRGEEVGRLPKETAAWVSTLIDQKICKFDGTCVFVPERVRTNDTVYLQLRCHLLKSAFDSGRFRPTDNNRTAGFFEVKETEEEKDMRLLQIALVKLFEEINLHPLRSSEAAEKHKREQLLRATETADQNEKDDVSKASRAEESGGPSTSGAEEPEDGKELEQDQLDMLYKKAQSFDFNTPEAEPAVTFAMNLRPYQKQALHWMLAKERNEKAEHANESMHPLWEDYSFPNKDADDRKLPGAADQKFYVNPYSGELSLDFPVQDQQCLGGILADEMGLGKTIEMLSLIHTNKSDVALRLQSSSSIPTSINSLPRLPKKSSFVERAPCTTLVVAPMSLLAQWQSEAENASKPGTLKTFVYYGSEKAANLRNLCCEANAASAPNLVITSYGVALSEFNQVIVNGGDRSSHDGLFSLIFFRVILDEAHYIKVLLSF</sequence>
<keyword evidence="4" id="KW-0378">Hydrolase</keyword>
<evidence type="ECO:0000313" key="10">
    <source>
        <dbReference type="EMBL" id="KAH0559835.1"/>
    </source>
</evidence>
<dbReference type="GO" id="GO:0006281">
    <property type="term" value="P:DNA repair"/>
    <property type="evidence" value="ECO:0007669"/>
    <property type="project" value="TreeGrafter"/>
</dbReference>
<keyword evidence="5" id="KW-0862">Zinc</keyword>
<dbReference type="InterPro" id="IPR014001">
    <property type="entry name" value="Helicase_ATP-bd"/>
</dbReference>
<dbReference type="InterPro" id="IPR000330">
    <property type="entry name" value="SNF2_N"/>
</dbReference>
<comment type="caution">
    <text evidence="10">The sequence shown here is derived from an EMBL/GenBank/DDBJ whole genome shotgun (WGS) entry which is preliminary data.</text>
</comment>
<dbReference type="InterPro" id="IPR038718">
    <property type="entry name" value="SNF2-like_sf"/>
</dbReference>
<keyword evidence="11" id="KW-1185">Reference proteome</keyword>
<dbReference type="Pfam" id="PF24975">
    <property type="entry name" value="UBA_Rad5"/>
    <property type="match status" value="1"/>
</dbReference>
<evidence type="ECO:0000256" key="2">
    <source>
        <dbReference type="ARBA" id="ARBA00022723"/>
    </source>
</evidence>
<feature type="compositionally biased region" description="Low complexity" evidence="8">
    <location>
        <begin position="27"/>
        <end position="44"/>
    </location>
</feature>
<dbReference type="InterPro" id="IPR014905">
    <property type="entry name" value="HIRAN"/>
</dbReference>
<dbReference type="PROSITE" id="PS51192">
    <property type="entry name" value="HELICASE_ATP_BIND_1"/>
    <property type="match status" value="1"/>
</dbReference>
<feature type="region of interest" description="Disordered" evidence="8">
    <location>
        <begin position="363"/>
        <end position="414"/>
    </location>
</feature>
<feature type="region of interest" description="Disordered" evidence="8">
    <location>
        <begin position="1"/>
        <end position="45"/>
    </location>
</feature>
<evidence type="ECO:0000256" key="7">
    <source>
        <dbReference type="ARBA" id="ARBA00023242"/>
    </source>
</evidence>
<dbReference type="GO" id="GO:0005524">
    <property type="term" value="F:ATP binding"/>
    <property type="evidence" value="ECO:0007669"/>
    <property type="project" value="UniProtKB-KW"/>
</dbReference>
<dbReference type="Proteomes" id="UP000750711">
    <property type="component" value="Unassembled WGS sequence"/>
</dbReference>
<evidence type="ECO:0000256" key="4">
    <source>
        <dbReference type="ARBA" id="ARBA00022801"/>
    </source>
</evidence>
<feature type="region of interest" description="Disordered" evidence="8">
    <location>
        <begin position="149"/>
        <end position="186"/>
    </location>
</feature>
<keyword evidence="7" id="KW-0539">Nucleus</keyword>
<dbReference type="PANTHER" id="PTHR45626">
    <property type="entry name" value="TRANSCRIPTION TERMINATION FACTOR 2-RELATED"/>
    <property type="match status" value="1"/>
</dbReference>
<reference evidence="10" key="1">
    <citation type="submission" date="2021-03" db="EMBL/GenBank/DDBJ databases">
        <title>Comparative genomics and phylogenomic investigation of the class Geoglossomycetes provide insights into ecological specialization and systematics.</title>
        <authorList>
            <person name="Melie T."/>
            <person name="Pirro S."/>
            <person name="Miller A.N."/>
            <person name="Quandt A."/>
        </authorList>
    </citation>
    <scope>NUCLEOTIDE SEQUENCE</scope>
    <source>
        <strain evidence="10">CAQ_001_2017</strain>
    </source>
</reference>
<dbReference type="SMART" id="SM00487">
    <property type="entry name" value="DEXDc"/>
    <property type="match status" value="1"/>
</dbReference>
<dbReference type="InterPro" id="IPR027417">
    <property type="entry name" value="P-loop_NTPase"/>
</dbReference>
<evidence type="ECO:0000256" key="5">
    <source>
        <dbReference type="ARBA" id="ARBA00022833"/>
    </source>
</evidence>
<accession>A0A9P8LCH6</accession>
<keyword evidence="6" id="KW-0067">ATP-binding</keyword>
<gene>
    <name evidence="10" type="ORF">GP486_003644</name>
</gene>
<evidence type="ECO:0000256" key="1">
    <source>
        <dbReference type="ARBA" id="ARBA00004123"/>
    </source>
</evidence>
<proteinExistence type="predicted"/>
<feature type="compositionally biased region" description="Basic and acidic residues" evidence="8">
    <location>
        <begin position="383"/>
        <end position="397"/>
    </location>
</feature>
<name>A0A9P8LCH6_9PEZI</name>
<dbReference type="InterPro" id="IPR050628">
    <property type="entry name" value="SNF2_RAD54_helicase_TF"/>
</dbReference>
<feature type="compositionally biased region" description="Basic and acidic residues" evidence="8">
    <location>
        <begin position="364"/>
        <end position="374"/>
    </location>
</feature>